<feature type="binding site" evidence="1">
    <location>
        <position position="44"/>
    </location>
    <ligand>
        <name>ATP</name>
        <dbReference type="ChEBI" id="CHEBI:30616"/>
    </ligand>
</feature>
<gene>
    <name evidence="2" type="ORF">AGERDE_LOCUS10891</name>
</gene>
<name>A0A9N9DKG2_9GLOM</name>
<sequence length="109" mass="11809">WLDDAISDGKIHEEISKRESIGEGSSGKVYLAECSSIAEKIVLKNVISKKKIASTQTSSTSGILGATPGIFWEISSCRIPFEGLNRIALMNKISNELRENPTFNPGGLQ</sequence>
<dbReference type="InterPro" id="IPR017441">
    <property type="entry name" value="Protein_kinase_ATP_BS"/>
</dbReference>
<organism evidence="2 3">
    <name type="scientific">Ambispora gerdemannii</name>
    <dbReference type="NCBI Taxonomy" id="144530"/>
    <lineage>
        <taxon>Eukaryota</taxon>
        <taxon>Fungi</taxon>
        <taxon>Fungi incertae sedis</taxon>
        <taxon>Mucoromycota</taxon>
        <taxon>Glomeromycotina</taxon>
        <taxon>Glomeromycetes</taxon>
        <taxon>Archaeosporales</taxon>
        <taxon>Ambisporaceae</taxon>
        <taxon>Ambispora</taxon>
    </lineage>
</organism>
<evidence type="ECO:0000313" key="2">
    <source>
        <dbReference type="EMBL" id="CAG8639069.1"/>
    </source>
</evidence>
<dbReference type="GO" id="GO:0005524">
    <property type="term" value="F:ATP binding"/>
    <property type="evidence" value="ECO:0007669"/>
    <property type="project" value="UniProtKB-UniRule"/>
</dbReference>
<accession>A0A9N9DKG2</accession>
<protein>
    <submittedName>
        <fullName evidence="2">7366_t:CDS:1</fullName>
    </submittedName>
</protein>
<reference evidence="2" key="1">
    <citation type="submission" date="2021-06" db="EMBL/GenBank/DDBJ databases">
        <authorList>
            <person name="Kallberg Y."/>
            <person name="Tangrot J."/>
            <person name="Rosling A."/>
        </authorList>
    </citation>
    <scope>NUCLEOTIDE SEQUENCE</scope>
    <source>
        <strain evidence="2">MT106</strain>
    </source>
</reference>
<dbReference type="OrthoDB" id="194358at2759"/>
<dbReference type="Proteomes" id="UP000789831">
    <property type="component" value="Unassembled WGS sequence"/>
</dbReference>
<evidence type="ECO:0000256" key="1">
    <source>
        <dbReference type="PROSITE-ProRule" id="PRU10141"/>
    </source>
</evidence>
<keyword evidence="3" id="KW-1185">Reference proteome</keyword>
<feature type="non-terminal residue" evidence="2">
    <location>
        <position position="1"/>
    </location>
</feature>
<comment type="caution">
    <text evidence="2">The sequence shown here is derived from an EMBL/GenBank/DDBJ whole genome shotgun (WGS) entry which is preliminary data.</text>
</comment>
<dbReference type="PROSITE" id="PS00107">
    <property type="entry name" value="PROTEIN_KINASE_ATP"/>
    <property type="match status" value="1"/>
</dbReference>
<proteinExistence type="predicted"/>
<dbReference type="EMBL" id="CAJVPL010003826">
    <property type="protein sequence ID" value="CAG8639069.1"/>
    <property type="molecule type" value="Genomic_DNA"/>
</dbReference>
<keyword evidence="1" id="KW-0067">ATP-binding</keyword>
<evidence type="ECO:0000313" key="3">
    <source>
        <dbReference type="Proteomes" id="UP000789831"/>
    </source>
</evidence>
<dbReference type="AlphaFoldDB" id="A0A9N9DKG2"/>
<keyword evidence="1" id="KW-0547">Nucleotide-binding</keyword>